<evidence type="ECO:0000313" key="2">
    <source>
        <dbReference type="EMBL" id="OJH37287.1"/>
    </source>
</evidence>
<keyword evidence="1" id="KW-1133">Transmembrane helix</keyword>
<proteinExistence type="predicted"/>
<dbReference type="EMBL" id="MPIN01000008">
    <property type="protein sequence ID" value="OJH37287.1"/>
    <property type="molecule type" value="Genomic_DNA"/>
</dbReference>
<dbReference type="STRING" id="83449.BON30_28700"/>
<comment type="caution">
    <text evidence="2">The sequence shown here is derived from an EMBL/GenBank/DDBJ whole genome shotgun (WGS) entry which is preliminary data.</text>
</comment>
<organism evidence="2 3">
    <name type="scientific">Cystobacter ferrugineus</name>
    <dbReference type="NCBI Taxonomy" id="83449"/>
    <lineage>
        <taxon>Bacteria</taxon>
        <taxon>Pseudomonadati</taxon>
        <taxon>Myxococcota</taxon>
        <taxon>Myxococcia</taxon>
        <taxon>Myxococcales</taxon>
        <taxon>Cystobacterineae</taxon>
        <taxon>Archangiaceae</taxon>
        <taxon>Cystobacter</taxon>
    </lineage>
</organism>
<keyword evidence="1" id="KW-0812">Transmembrane</keyword>
<feature type="transmembrane region" description="Helical" evidence="1">
    <location>
        <begin position="189"/>
        <end position="221"/>
    </location>
</feature>
<reference evidence="3" key="1">
    <citation type="submission" date="2016-11" db="EMBL/GenBank/DDBJ databases">
        <authorList>
            <person name="Shukria A."/>
            <person name="Stevens D.C."/>
        </authorList>
    </citation>
    <scope>NUCLEOTIDE SEQUENCE [LARGE SCALE GENOMIC DNA]</scope>
    <source>
        <strain evidence="3">Cbfe23</strain>
    </source>
</reference>
<reference evidence="2 3" key="2">
    <citation type="submission" date="2016-12" db="EMBL/GenBank/DDBJ databases">
        <title>Draft Genome Sequence of Cystobacter ferrugineus Strain Cbfe23.</title>
        <authorList>
            <person name="Akbar S."/>
            <person name="Dowd S.E."/>
            <person name="Stevens D.C."/>
        </authorList>
    </citation>
    <scope>NUCLEOTIDE SEQUENCE [LARGE SCALE GENOMIC DNA]</scope>
    <source>
        <strain evidence="2 3">Cbfe23</strain>
    </source>
</reference>
<keyword evidence="3" id="KW-1185">Reference proteome</keyword>
<gene>
    <name evidence="2" type="ORF">BON30_28700</name>
</gene>
<name>A0A1L9B4U9_9BACT</name>
<protein>
    <submittedName>
        <fullName evidence="2">Uncharacterized protein</fullName>
    </submittedName>
</protein>
<evidence type="ECO:0000313" key="3">
    <source>
        <dbReference type="Proteomes" id="UP000182229"/>
    </source>
</evidence>
<dbReference type="Proteomes" id="UP000182229">
    <property type="component" value="Unassembled WGS sequence"/>
</dbReference>
<dbReference type="AlphaFoldDB" id="A0A1L9B4U9"/>
<keyword evidence="1" id="KW-0472">Membrane</keyword>
<accession>A0A1L9B4U9</accession>
<evidence type="ECO:0000256" key="1">
    <source>
        <dbReference type="SAM" id="Phobius"/>
    </source>
</evidence>
<sequence length="225" mass="24781">MAVVGGGFDSRRLHGYFYMSIKTMVRKLMALSLCLLLGSCSATRPMVAGPSGPQDLPRYVLVIENTADGQATHAWKPAKDFNLTEYRNLASVRANEDRIVRVSLDAAECERQYDICVPECQASTRIHQVDKYIYDTKQYGPWRTGKWSYCRTACMKQLANCLGEAGREPVKFEAIDTAVDWLERHQNELALGAVVVIAGVAFSVAACSGGIVLLTPVLLFAEGPQ</sequence>